<evidence type="ECO:0000259" key="3">
    <source>
        <dbReference type="PROSITE" id="PS50157"/>
    </source>
</evidence>
<feature type="domain" description="C2H2-type" evidence="3">
    <location>
        <begin position="204"/>
        <end position="228"/>
    </location>
</feature>
<organism evidence="4 5">
    <name type="scientific">Adiantum capillus-veneris</name>
    <name type="common">Maidenhair fern</name>
    <dbReference type="NCBI Taxonomy" id="13818"/>
    <lineage>
        <taxon>Eukaryota</taxon>
        <taxon>Viridiplantae</taxon>
        <taxon>Streptophyta</taxon>
        <taxon>Embryophyta</taxon>
        <taxon>Tracheophyta</taxon>
        <taxon>Polypodiopsida</taxon>
        <taxon>Polypodiidae</taxon>
        <taxon>Polypodiales</taxon>
        <taxon>Pteridineae</taxon>
        <taxon>Pteridaceae</taxon>
        <taxon>Vittarioideae</taxon>
        <taxon>Adiantum</taxon>
    </lineage>
</organism>
<dbReference type="PROSITE" id="PS00028">
    <property type="entry name" value="ZINC_FINGER_C2H2_1"/>
    <property type="match status" value="1"/>
</dbReference>
<gene>
    <name evidence="4" type="ORF">GOP47_0022938</name>
</gene>
<dbReference type="OrthoDB" id="9514740at2759"/>
<dbReference type="InterPro" id="IPR013087">
    <property type="entry name" value="Znf_C2H2_type"/>
</dbReference>
<keyword evidence="1" id="KW-0479">Metal-binding</keyword>
<dbReference type="Gene3D" id="3.90.228.10">
    <property type="match status" value="1"/>
</dbReference>
<comment type="caution">
    <text evidence="4">The sequence shown here is derived from an EMBL/GenBank/DDBJ whole genome shotgun (WGS) entry which is preliminary data.</text>
</comment>
<keyword evidence="1" id="KW-0863">Zinc-finger</keyword>
<dbReference type="Proteomes" id="UP000886520">
    <property type="component" value="Chromosome 22"/>
</dbReference>
<keyword evidence="1" id="KW-0862">Zinc</keyword>
<dbReference type="SUPFAM" id="SSF56399">
    <property type="entry name" value="ADP-ribosylation"/>
    <property type="match status" value="1"/>
</dbReference>
<feature type="region of interest" description="Disordered" evidence="2">
    <location>
        <begin position="471"/>
        <end position="500"/>
    </location>
</feature>
<dbReference type="GO" id="GO:0008270">
    <property type="term" value="F:zinc ion binding"/>
    <property type="evidence" value="ECO:0007669"/>
    <property type="project" value="UniProtKB-KW"/>
</dbReference>
<dbReference type="AlphaFoldDB" id="A0A9D4U8A9"/>
<sequence length="545" mass="58137">MHVPSLYIRAKKSDRSLSETKPVYIGDTHLALTDNSTRAKVEAAVFVSRRVYMRSGCSRSIANLRDVIHSSRRIDGARLPAMPNFSPKSVESNDFVQSISHETLLQEQGCDNHSHYKHPHSLQGKLVSLDDIVANHHPHPYHHHKSNGSMENITMGTTSAGSFYGTPLHPSSRGAYAHPDARNGPVGVEGGSTTMLPPVAVPKAVCQRCGEAFFKYEALEQHHLLKHAVAELEVGDSSRNVVEIIFRTSWLRSPEPSLAPSTSTAGGGGGQFVKIERVLKVNNLARTLARFEDYREGVKMRASKLPKKHPRCLADGNELLRFYKTRLECELQQAGPAGVEGAGSTSVAAACSSATCSICKIIRTGFPKIRGPDGAANRGITTTATSGRAHQLMVGDSGGGADVGVEGGRIGGVGICPKLAAPDQGVDVGARSIRQDEAARRRTSGQDRTGGLMAMLVCRVIAGRVHKPPHTTCATSTMAPPTPPHSGDLGPPSAGFDSVAGGELGANGSLPPPAGMGLHSRFEELTVFNPRAILPCFVVLYRCRV</sequence>
<dbReference type="PANTHER" id="PTHR31681:SF3">
    <property type="entry name" value="OS04G0690100 PROTEIN"/>
    <property type="match status" value="1"/>
</dbReference>
<evidence type="ECO:0000256" key="1">
    <source>
        <dbReference type="PROSITE-ProRule" id="PRU00042"/>
    </source>
</evidence>
<evidence type="ECO:0000313" key="5">
    <source>
        <dbReference type="Proteomes" id="UP000886520"/>
    </source>
</evidence>
<proteinExistence type="predicted"/>
<protein>
    <recommendedName>
        <fullName evidence="3">C2H2-type domain-containing protein</fullName>
    </recommendedName>
</protein>
<accession>A0A9D4U8A9</accession>
<dbReference type="PROSITE" id="PS50157">
    <property type="entry name" value="ZINC_FINGER_C2H2_2"/>
    <property type="match status" value="1"/>
</dbReference>
<name>A0A9D4U8A9_ADICA</name>
<reference evidence="4" key="1">
    <citation type="submission" date="2021-01" db="EMBL/GenBank/DDBJ databases">
        <title>Adiantum capillus-veneris genome.</title>
        <authorList>
            <person name="Fang Y."/>
            <person name="Liao Q."/>
        </authorList>
    </citation>
    <scope>NUCLEOTIDE SEQUENCE</scope>
    <source>
        <strain evidence="4">H3</strain>
        <tissue evidence="4">Leaf</tissue>
    </source>
</reference>
<evidence type="ECO:0000256" key="2">
    <source>
        <dbReference type="SAM" id="MobiDB-lite"/>
    </source>
</evidence>
<keyword evidence="5" id="KW-1185">Reference proteome</keyword>
<evidence type="ECO:0000313" key="4">
    <source>
        <dbReference type="EMBL" id="KAI5062399.1"/>
    </source>
</evidence>
<dbReference type="PANTHER" id="PTHR31681">
    <property type="entry name" value="C2H2-LIKE ZINC FINGER PROTEIN"/>
    <property type="match status" value="1"/>
</dbReference>
<dbReference type="EMBL" id="JABFUD020000022">
    <property type="protein sequence ID" value="KAI5062399.1"/>
    <property type="molecule type" value="Genomic_DNA"/>
</dbReference>